<proteinExistence type="predicted"/>
<evidence type="ECO:0000256" key="2">
    <source>
        <dbReference type="SAM" id="Phobius"/>
    </source>
</evidence>
<keyword evidence="2" id="KW-1133">Transmembrane helix</keyword>
<dbReference type="EMBL" id="CABVLU010000002">
    <property type="protein sequence ID" value="VVT51292.1"/>
    <property type="molecule type" value="Genomic_DNA"/>
</dbReference>
<accession>A0A5E8BK70</accession>
<evidence type="ECO:0000313" key="4">
    <source>
        <dbReference type="Proteomes" id="UP000398389"/>
    </source>
</evidence>
<dbReference type="AlphaFoldDB" id="A0A5E8BK70"/>
<feature type="transmembrane region" description="Helical" evidence="2">
    <location>
        <begin position="145"/>
        <end position="162"/>
    </location>
</feature>
<dbReference type="GeneID" id="43581866"/>
<protein>
    <submittedName>
        <fullName evidence="3">Uncharacterized protein</fullName>
    </submittedName>
</protein>
<feature type="compositionally biased region" description="Polar residues" evidence="1">
    <location>
        <begin position="370"/>
        <end position="381"/>
    </location>
</feature>
<dbReference type="RefSeq" id="XP_031853657.1">
    <property type="nucleotide sequence ID" value="XM_031997766.1"/>
</dbReference>
<reference evidence="3 4" key="1">
    <citation type="submission" date="2019-09" db="EMBL/GenBank/DDBJ databases">
        <authorList>
            <person name="Brejova B."/>
        </authorList>
    </citation>
    <scope>NUCLEOTIDE SEQUENCE [LARGE SCALE GENOMIC DNA]</scope>
</reference>
<keyword evidence="2" id="KW-0472">Membrane</keyword>
<feature type="transmembrane region" description="Helical" evidence="2">
    <location>
        <begin position="193"/>
        <end position="216"/>
    </location>
</feature>
<keyword evidence="4" id="KW-1185">Reference proteome</keyword>
<sequence>MFSPFLRPMAPAIASQKFSQSLKKGFSKPIYLLSTSIRTYLTGAGSQFFLRKHTVTNATLFGQGPRPIFKRYNTQLPDRVDPRDPLDNSFKNRLPKFPFHKEAQPTLIPKDSPRVSKSMSFRKLVQTLRSYKEPELLYMAESHRLYLVSCFALAFIVCYNIYDLLERTLPAAWDDYVRNDEDLPPAQNVVKTIGRLGMVLAIVGVYASAAIFFAMIPTRLVRRIYYLPGPREHIQLITHPFLPGRPSPVITLPLEDVTIGKTSKVWTGQGFYGTAQRTQFLFLLFEKGKLTPWIVDRSGWFWGDGRVYDVIFGKEPVEQAELGLSYDDMLKIRQKQVKQATMNLKQELGPAWKLKAMANLMKEDISSASQKLGITNSTPPNKSIRGPAKDKKNQ</sequence>
<organism evidence="3 4">
    <name type="scientific">Magnusiomyces paraingens</name>
    <dbReference type="NCBI Taxonomy" id="2606893"/>
    <lineage>
        <taxon>Eukaryota</taxon>
        <taxon>Fungi</taxon>
        <taxon>Dikarya</taxon>
        <taxon>Ascomycota</taxon>
        <taxon>Saccharomycotina</taxon>
        <taxon>Dipodascomycetes</taxon>
        <taxon>Dipodascales</taxon>
        <taxon>Dipodascaceae</taxon>
        <taxon>Magnusiomyces</taxon>
    </lineage>
</organism>
<name>A0A5E8BK70_9ASCO</name>
<evidence type="ECO:0000313" key="3">
    <source>
        <dbReference type="EMBL" id="VVT51292.1"/>
    </source>
</evidence>
<evidence type="ECO:0000256" key="1">
    <source>
        <dbReference type="SAM" id="MobiDB-lite"/>
    </source>
</evidence>
<dbReference type="Proteomes" id="UP000398389">
    <property type="component" value="Unassembled WGS sequence"/>
</dbReference>
<feature type="region of interest" description="Disordered" evidence="1">
    <location>
        <begin position="370"/>
        <end position="394"/>
    </location>
</feature>
<dbReference type="OrthoDB" id="4083656at2759"/>
<keyword evidence="2" id="KW-0812">Transmembrane</keyword>
<gene>
    <name evidence="3" type="ORF">SAPINGB_P003048</name>
</gene>